<comment type="similarity">
    <text evidence="1">Belongs to the Gfa family.</text>
</comment>
<dbReference type="Gene3D" id="3.90.1590.10">
    <property type="entry name" value="glutathione-dependent formaldehyde- activating enzyme (gfa)"/>
    <property type="match status" value="1"/>
</dbReference>
<evidence type="ECO:0000256" key="3">
    <source>
        <dbReference type="ARBA" id="ARBA00022833"/>
    </source>
</evidence>
<evidence type="ECO:0000256" key="2">
    <source>
        <dbReference type="ARBA" id="ARBA00022723"/>
    </source>
</evidence>
<gene>
    <name evidence="6" type="ORF">GALMADRAFT_74028</name>
</gene>
<evidence type="ECO:0000256" key="1">
    <source>
        <dbReference type="ARBA" id="ARBA00005495"/>
    </source>
</evidence>
<dbReference type="Proteomes" id="UP000027222">
    <property type="component" value="Unassembled WGS sequence"/>
</dbReference>
<dbReference type="GO" id="GO:0016846">
    <property type="term" value="F:carbon-sulfur lyase activity"/>
    <property type="evidence" value="ECO:0007669"/>
    <property type="project" value="InterPro"/>
</dbReference>
<dbReference type="AlphaFoldDB" id="A0A067SMW8"/>
<evidence type="ECO:0000313" key="7">
    <source>
        <dbReference type="Proteomes" id="UP000027222"/>
    </source>
</evidence>
<protein>
    <recommendedName>
        <fullName evidence="5">CENP-V/GFA domain-containing protein</fullName>
    </recommendedName>
</protein>
<evidence type="ECO:0000256" key="4">
    <source>
        <dbReference type="ARBA" id="ARBA00023239"/>
    </source>
</evidence>
<reference evidence="7" key="1">
    <citation type="journal article" date="2014" name="Proc. Natl. Acad. Sci. U.S.A.">
        <title>Extensive sampling of basidiomycete genomes demonstrates inadequacy of the white-rot/brown-rot paradigm for wood decay fungi.</title>
        <authorList>
            <person name="Riley R."/>
            <person name="Salamov A.A."/>
            <person name="Brown D.W."/>
            <person name="Nagy L.G."/>
            <person name="Floudas D."/>
            <person name="Held B.W."/>
            <person name="Levasseur A."/>
            <person name="Lombard V."/>
            <person name="Morin E."/>
            <person name="Otillar R."/>
            <person name="Lindquist E.A."/>
            <person name="Sun H."/>
            <person name="LaButti K.M."/>
            <person name="Schmutz J."/>
            <person name="Jabbour D."/>
            <person name="Luo H."/>
            <person name="Baker S.E."/>
            <person name="Pisabarro A.G."/>
            <person name="Walton J.D."/>
            <person name="Blanchette R.A."/>
            <person name="Henrissat B."/>
            <person name="Martin F."/>
            <person name="Cullen D."/>
            <person name="Hibbett D.S."/>
            <person name="Grigoriev I.V."/>
        </authorList>
    </citation>
    <scope>NUCLEOTIDE SEQUENCE [LARGE SCALE GENOMIC DNA]</scope>
    <source>
        <strain evidence="7">CBS 339.88</strain>
    </source>
</reference>
<organism evidence="6 7">
    <name type="scientific">Galerina marginata (strain CBS 339.88)</name>
    <dbReference type="NCBI Taxonomy" id="685588"/>
    <lineage>
        <taxon>Eukaryota</taxon>
        <taxon>Fungi</taxon>
        <taxon>Dikarya</taxon>
        <taxon>Basidiomycota</taxon>
        <taxon>Agaricomycotina</taxon>
        <taxon>Agaricomycetes</taxon>
        <taxon>Agaricomycetidae</taxon>
        <taxon>Agaricales</taxon>
        <taxon>Agaricineae</taxon>
        <taxon>Strophariaceae</taxon>
        <taxon>Galerina</taxon>
    </lineage>
</organism>
<keyword evidence="2" id="KW-0479">Metal-binding</keyword>
<dbReference type="PROSITE" id="PS51891">
    <property type="entry name" value="CENP_V_GFA"/>
    <property type="match status" value="1"/>
</dbReference>
<dbReference type="SUPFAM" id="SSF51316">
    <property type="entry name" value="Mss4-like"/>
    <property type="match status" value="1"/>
</dbReference>
<dbReference type="InterPro" id="IPR011057">
    <property type="entry name" value="Mss4-like_sf"/>
</dbReference>
<keyword evidence="7" id="KW-1185">Reference proteome</keyword>
<keyword evidence="3" id="KW-0862">Zinc</keyword>
<evidence type="ECO:0000259" key="5">
    <source>
        <dbReference type="PROSITE" id="PS51891"/>
    </source>
</evidence>
<dbReference type="EMBL" id="KL142389">
    <property type="protein sequence ID" value="KDR72261.1"/>
    <property type="molecule type" value="Genomic_DNA"/>
</dbReference>
<dbReference type="InterPro" id="IPR006913">
    <property type="entry name" value="CENP-V/GFA"/>
</dbReference>
<feature type="domain" description="CENP-V/GFA" evidence="5">
    <location>
        <begin position="11"/>
        <end position="129"/>
    </location>
</feature>
<dbReference type="PANTHER" id="PTHR33337">
    <property type="entry name" value="GFA DOMAIN-CONTAINING PROTEIN"/>
    <property type="match status" value="1"/>
</dbReference>
<proteinExistence type="inferred from homology"/>
<dbReference type="OrthoDB" id="9985472at2759"/>
<dbReference type="STRING" id="685588.A0A067SMW8"/>
<accession>A0A067SMW8</accession>
<dbReference type="Pfam" id="PF04828">
    <property type="entry name" value="GFA"/>
    <property type="match status" value="1"/>
</dbReference>
<evidence type="ECO:0000313" key="6">
    <source>
        <dbReference type="EMBL" id="KDR72261.1"/>
    </source>
</evidence>
<name>A0A067SMW8_GALM3</name>
<keyword evidence="4" id="KW-0456">Lyase</keyword>
<dbReference type="HOGENOM" id="CLU_055491_3_2_1"/>
<dbReference type="GO" id="GO:0046872">
    <property type="term" value="F:metal ion binding"/>
    <property type="evidence" value="ECO:0007669"/>
    <property type="project" value="UniProtKB-KW"/>
</dbReference>
<dbReference type="PANTHER" id="PTHR33337:SF39">
    <property type="entry name" value="DUF636 DOMAIN PROTEIN (AFU_ORTHOLOGUE AFUA_6G11530)"/>
    <property type="match status" value="1"/>
</dbReference>
<sequence length="149" mass="16760">MSSPDRSTKVRNGSCLCKSVQYTVTGDPLTFRVCHCQNCRKATGSAFMTNVFFNKDNVCITEGEEMLGTYPDQETWNGATLNRLFCSSCGSNVFLRSTDKAAVERNIIIIALGTLNDDVDWVPKTELWPELRRTFVHGIETTKKNRPKL</sequence>